<evidence type="ECO:0000259" key="7">
    <source>
        <dbReference type="Pfam" id="PF09335"/>
    </source>
</evidence>
<evidence type="ECO:0000256" key="2">
    <source>
        <dbReference type="ARBA" id="ARBA00022475"/>
    </source>
</evidence>
<protein>
    <recommendedName>
        <fullName evidence="7">VTT domain-containing protein</fullName>
    </recommendedName>
</protein>
<sequence length="184" mass="20490">MTSMGCGFLYPWHIAFLTVSTGVLLGLTSAFFILRFYCKDKILDLLGNGKKLQAIIQAVNQEPIKFGLLMRAIPVTSGLQTSILCLTNIKFSTFLWTSLVGDLSQHSLYIYLGTQLGDLTKMLSGDSSMSSSQMYFMIIQISVAVAVIGFVLNKGRKIFQKIDQNDIELQLQEEEERGKKKSST</sequence>
<comment type="subcellular location">
    <subcellularLocation>
        <location evidence="1">Cell membrane</location>
        <topology evidence="1">Multi-pass membrane protein</topology>
    </subcellularLocation>
</comment>
<dbReference type="InterPro" id="IPR032816">
    <property type="entry name" value="VTT_dom"/>
</dbReference>
<dbReference type="InterPro" id="IPR015414">
    <property type="entry name" value="TMEM64"/>
</dbReference>
<evidence type="ECO:0000256" key="4">
    <source>
        <dbReference type="ARBA" id="ARBA00022989"/>
    </source>
</evidence>
<dbReference type="PANTHER" id="PTHR12677:SF59">
    <property type="entry name" value="GOLGI APPARATUS MEMBRANE PROTEIN TVP38-RELATED"/>
    <property type="match status" value="1"/>
</dbReference>
<feature type="domain" description="VTT" evidence="7">
    <location>
        <begin position="3"/>
        <end position="114"/>
    </location>
</feature>
<dbReference type="GO" id="GO:0005886">
    <property type="term" value="C:plasma membrane"/>
    <property type="evidence" value="ECO:0007669"/>
    <property type="project" value="UniProtKB-SubCell"/>
</dbReference>
<proteinExistence type="predicted"/>
<dbReference type="AlphaFoldDB" id="A0A6B2LHN3"/>
<dbReference type="Pfam" id="PF09335">
    <property type="entry name" value="VTT_dom"/>
    <property type="match status" value="1"/>
</dbReference>
<feature type="transmembrane region" description="Helical" evidence="6">
    <location>
        <begin position="132"/>
        <end position="152"/>
    </location>
</feature>
<keyword evidence="4 6" id="KW-1133">Transmembrane helix</keyword>
<feature type="transmembrane region" description="Helical" evidence="6">
    <location>
        <begin position="12"/>
        <end position="34"/>
    </location>
</feature>
<name>A0A6B2LHN3_9EUKA</name>
<keyword evidence="5 6" id="KW-0472">Membrane</keyword>
<dbReference type="PANTHER" id="PTHR12677">
    <property type="entry name" value="GOLGI APPARATUS MEMBRANE PROTEIN TVP38-RELATED"/>
    <property type="match status" value="1"/>
</dbReference>
<accession>A0A6B2LHN3</accession>
<evidence type="ECO:0000313" key="8">
    <source>
        <dbReference type="EMBL" id="NDV36505.1"/>
    </source>
</evidence>
<evidence type="ECO:0000256" key="3">
    <source>
        <dbReference type="ARBA" id="ARBA00022692"/>
    </source>
</evidence>
<organism evidence="8">
    <name type="scientific">Arcella intermedia</name>
    <dbReference type="NCBI Taxonomy" id="1963864"/>
    <lineage>
        <taxon>Eukaryota</taxon>
        <taxon>Amoebozoa</taxon>
        <taxon>Tubulinea</taxon>
        <taxon>Elardia</taxon>
        <taxon>Arcellinida</taxon>
        <taxon>Sphaerothecina</taxon>
        <taxon>Arcellidae</taxon>
        <taxon>Arcella</taxon>
    </lineage>
</organism>
<evidence type="ECO:0000256" key="6">
    <source>
        <dbReference type="SAM" id="Phobius"/>
    </source>
</evidence>
<evidence type="ECO:0000256" key="5">
    <source>
        <dbReference type="ARBA" id="ARBA00023136"/>
    </source>
</evidence>
<keyword evidence="3 6" id="KW-0812">Transmembrane</keyword>
<keyword evidence="2" id="KW-1003">Cell membrane</keyword>
<dbReference type="EMBL" id="GIBP01007536">
    <property type="protein sequence ID" value="NDV36505.1"/>
    <property type="molecule type" value="Transcribed_RNA"/>
</dbReference>
<reference evidence="8" key="1">
    <citation type="journal article" date="2020" name="J. Eukaryot. Microbiol.">
        <title>De novo Sequencing, Assembly and Annotation of the Transcriptome for the Free-Living Testate Amoeba Arcella intermedia.</title>
        <authorList>
            <person name="Ribeiro G.M."/>
            <person name="Porfirio-Sousa A.L."/>
            <person name="Maurer-Alcala X.X."/>
            <person name="Katz L.A."/>
            <person name="Lahr D.J.G."/>
        </authorList>
    </citation>
    <scope>NUCLEOTIDE SEQUENCE</scope>
</reference>
<evidence type="ECO:0000256" key="1">
    <source>
        <dbReference type="ARBA" id="ARBA00004651"/>
    </source>
</evidence>
<feature type="transmembrane region" description="Helical" evidence="6">
    <location>
        <begin position="93"/>
        <end position="112"/>
    </location>
</feature>